<reference evidence="13 14" key="1">
    <citation type="submission" date="2020-02" db="EMBL/GenBank/DDBJ databases">
        <title>Complete Genome Sequence of Halomonas meridiana strain BAA-801, Isolated from Deep Sea Thermal Vent.</title>
        <authorList>
            <person name="Takahashi Y."/>
            <person name="Takahashi H."/>
            <person name="Galipon J."/>
            <person name="Arakawa K."/>
        </authorList>
    </citation>
    <scope>NUCLEOTIDE SEQUENCE [LARGE SCALE GENOMIC DNA]</scope>
    <source>
        <strain evidence="13 14">Slthf1</strain>
    </source>
</reference>
<dbReference type="PROSITE" id="PS00595">
    <property type="entry name" value="AA_TRANSFER_CLASS_5"/>
    <property type="match status" value="1"/>
</dbReference>
<evidence type="ECO:0000256" key="4">
    <source>
        <dbReference type="ARBA" id="ARBA00022679"/>
    </source>
</evidence>
<dbReference type="InterPro" id="IPR015424">
    <property type="entry name" value="PyrdxlP-dep_Trfase"/>
</dbReference>
<dbReference type="GO" id="GO:0031071">
    <property type="term" value="F:cysteine desulfurase activity"/>
    <property type="evidence" value="ECO:0007669"/>
    <property type="project" value="UniProtKB-EC"/>
</dbReference>
<dbReference type="EMBL" id="AP022821">
    <property type="protein sequence ID" value="BCA90769.1"/>
    <property type="molecule type" value="Genomic_DNA"/>
</dbReference>
<evidence type="ECO:0000256" key="9">
    <source>
        <dbReference type="ARBA" id="ARBA00023014"/>
    </source>
</evidence>
<dbReference type="InterPro" id="IPR016454">
    <property type="entry name" value="Cysteine_dSase"/>
</dbReference>
<evidence type="ECO:0000256" key="3">
    <source>
        <dbReference type="ARBA" id="ARBA00012239"/>
    </source>
</evidence>
<evidence type="ECO:0000256" key="11">
    <source>
        <dbReference type="RuleBase" id="RU004504"/>
    </source>
</evidence>
<dbReference type="InterPro" id="IPR015421">
    <property type="entry name" value="PyrdxlP-dep_Trfase_major"/>
</dbReference>
<evidence type="ECO:0000256" key="6">
    <source>
        <dbReference type="ARBA" id="ARBA00022723"/>
    </source>
</evidence>
<feature type="domain" description="Aminotransferase class V" evidence="12">
    <location>
        <begin position="29"/>
        <end position="391"/>
    </location>
</feature>
<dbReference type="AlphaFoldDB" id="A0A6F8SRH8"/>
<evidence type="ECO:0000256" key="7">
    <source>
        <dbReference type="ARBA" id="ARBA00022898"/>
    </source>
</evidence>
<keyword evidence="6" id="KW-0479">Metal-binding</keyword>
<comment type="catalytic activity">
    <reaction evidence="10">
        <text>(sulfur carrier)-H + L-cysteine = (sulfur carrier)-SH + L-alanine</text>
        <dbReference type="Rhea" id="RHEA:43892"/>
        <dbReference type="Rhea" id="RHEA-COMP:14737"/>
        <dbReference type="Rhea" id="RHEA-COMP:14739"/>
        <dbReference type="ChEBI" id="CHEBI:29917"/>
        <dbReference type="ChEBI" id="CHEBI:35235"/>
        <dbReference type="ChEBI" id="CHEBI:57972"/>
        <dbReference type="ChEBI" id="CHEBI:64428"/>
        <dbReference type="EC" id="2.8.1.7"/>
    </reaction>
</comment>
<dbReference type="PANTHER" id="PTHR11601:SF34">
    <property type="entry name" value="CYSTEINE DESULFURASE"/>
    <property type="match status" value="1"/>
</dbReference>
<keyword evidence="8" id="KW-0408">Iron</keyword>
<dbReference type="GO" id="GO:0051537">
    <property type="term" value="F:2 iron, 2 sulfur cluster binding"/>
    <property type="evidence" value="ECO:0007669"/>
    <property type="project" value="UniProtKB-KW"/>
</dbReference>
<comment type="similarity">
    <text evidence="2">Belongs to the class-V pyridoxal-phosphate-dependent aminotransferase family. NifS/IscS subfamily.</text>
</comment>
<evidence type="ECO:0000313" key="13">
    <source>
        <dbReference type="EMBL" id="BCA90769.1"/>
    </source>
</evidence>
<evidence type="ECO:0000259" key="12">
    <source>
        <dbReference type="Pfam" id="PF00266"/>
    </source>
</evidence>
<proteinExistence type="inferred from homology"/>
<sequence>MLASSRLPPEGIYCTLESMTMTSTPSLPIYLDYAATTPVDGRVAEVMQRYLTVDQLFANPASRSHMLGWQAEQAVEQARRQVADMIGADPREIVWTSGATEANNLALIGFMRANRERGMHLVTSSIEHKAVVDTAKALENEGFEITWLTPGRDGRITPEQLRAAMRDDTALVSLMAVNNELGSIHDIAALAEVTHEFGAAFHTDAAQAVGRIPLDVVAQHIDLMSLSGHKAYGPKGVGALYVKRHPDIRVEALIHGGGHERGMRSGTLPTHQIAGMGEAFNVMQQQQDADQAHIAALRERFLSGLSNLEGIIPNSPLENAVPNILNLAFEGVDGEALLMALRDVAVSTGSACNSASVDPSYVLLGIGTPRRLALSSLRISFGRFTQEADIDHALTLLRHAVSGLRATAR</sequence>
<accession>A0A6F8SRH8</accession>
<organism evidence="13 14">
    <name type="scientific">Vreelandella aquamarina</name>
    <dbReference type="NCBI Taxonomy" id="77097"/>
    <lineage>
        <taxon>Bacteria</taxon>
        <taxon>Pseudomonadati</taxon>
        <taxon>Pseudomonadota</taxon>
        <taxon>Gammaproteobacteria</taxon>
        <taxon>Oceanospirillales</taxon>
        <taxon>Halomonadaceae</taxon>
        <taxon>Vreelandella</taxon>
    </lineage>
</organism>
<evidence type="ECO:0000256" key="8">
    <source>
        <dbReference type="ARBA" id="ARBA00023004"/>
    </source>
</evidence>
<keyword evidence="9" id="KW-0411">Iron-sulfur</keyword>
<protein>
    <recommendedName>
        <fullName evidence="3">cysteine desulfurase</fullName>
        <ecNumber evidence="3">2.8.1.7</ecNumber>
    </recommendedName>
</protein>
<dbReference type="InterPro" id="IPR015422">
    <property type="entry name" value="PyrdxlP-dep_Trfase_small"/>
</dbReference>
<keyword evidence="4" id="KW-0808">Transferase</keyword>
<dbReference type="FunFam" id="3.40.640.10:FF:000003">
    <property type="entry name" value="Cysteine desulfurase IscS"/>
    <property type="match status" value="1"/>
</dbReference>
<evidence type="ECO:0000256" key="5">
    <source>
        <dbReference type="ARBA" id="ARBA00022714"/>
    </source>
</evidence>
<evidence type="ECO:0000313" key="14">
    <source>
        <dbReference type="Proteomes" id="UP000503197"/>
    </source>
</evidence>
<dbReference type="SUPFAM" id="SSF53383">
    <property type="entry name" value="PLP-dependent transferases"/>
    <property type="match status" value="1"/>
</dbReference>
<evidence type="ECO:0000256" key="1">
    <source>
        <dbReference type="ARBA" id="ARBA00001933"/>
    </source>
</evidence>
<gene>
    <name evidence="13" type="primary">iscS</name>
    <name evidence="13" type="ORF">HMSLTHF_05440</name>
</gene>
<dbReference type="Gene3D" id="3.90.1150.10">
    <property type="entry name" value="Aspartate Aminotransferase, domain 1"/>
    <property type="match status" value="1"/>
</dbReference>
<dbReference type="InterPro" id="IPR000192">
    <property type="entry name" value="Aminotrans_V_dom"/>
</dbReference>
<evidence type="ECO:0000256" key="10">
    <source>
        <dbReference type="ARBA" id="ARBA00050776"/>
    </source>
</evidence>
<dbReference type="Pfam" id="PF00266">
    <property type="entry name" value="Aminotran_5"/>
    <property type="match status" value="1"/>
</dbReference>
<dbReference type="InterPro" id="IPR020578">
    <property type="entry name" value="Aminotrans_V_PyrdxlP_BS"/>
</dbReference>
<comment type="cofactor">
    <cofactor evidence="1 11">
        <name>pyridoxal 5'-phosphate</name>
        <dbReference type="ChEBI" id="CHEBI:597326"/>
    </cofactor>
</comment>
<evidence type="ECO:0000256" key="2">
    <source>
        <dbReference type="ARBA" id="ARBA00006490"/>
    </source>
</evidence>
<name>A0A6F8SRH8_9GAMM</name>
<keyword evidence="7" id="KW-0663">Pyridoxal phosphate</keyword>
<dbReference type="PANTHER" id="PTHR11601">
    <property type="entry name" value="CYSTEINE DESULFURYLASE FAMILY MEMBER"/>
    <property type="match status" value="1"/>
</dbReference>
<dbReference type="Gene3D" id="3.40.640.10">
    <property type="entry name" value="Type I PLP-dependent aspartate aminotransferase-like (Major domain)"/>
    <property type="match status" value="1"/>
</dbReference>
<dbReference type="Proteomes" id="UP000503197">
    <property type="component" value="Chromosome"/>
</dbReference>
<dbReference type="EC" id="2.8.1.7" evidence="3"/>
<dbReference type="PIRSF" id="PIRSF005572">
    <property type="entry name" value="NifS"/>
    <property type="match status" value="1"/>
</dbReference>
<dbReference type="GO" id="GO:0046872">
    <property type="term" value="F:metal ion binding"/>
    <property type="evidence" value="ECO:0007669"/>
    <property type="project" value="UniProtKB-KW"/>
</dbReference>
<keyword evidence="5" id="KW-0001">2Fe-2S</keyword>